<dbReference type="AlphaFoldDB" id="A0AAY5K6K3"/>
<dbReference type="Ensembl" id="ENSELUT00000088536.1">
    <property type="protein sequence ID" value="ENSELUP00000084804.1"/>
    <property type="gene ID" value="ENSELUG00000036673.1"/>
</dbReference>
<dbReference type="Proteomes" id="UP000265140">
    <property type="component" value="Chromosome 7"/>
</dbReference>
<sequence length="104" mass="12211">MGHSWTFHHDNDPKHKAKLTLQWLQQKTVNVLEWPSQSPDLNIIKPLWGDLKHAVHARRRKTLHDLDSFCQDEWVAIPPARIPDLIDNYYKILHTFINAKVGNT</sequence>
<evidence type="ECO:0000313" key="3">
    <source>
        <dbReference type="Proteomes" id="UP000265140"/>
    </source>
</evidence>
<protein>
    <recommendedName>
        <fullName evidence="1">Tc1-like transposase DDE domain-containing protein</fullName>
    </recommendedName>
</protein>
<name>A0AAY5K6K3_ESOLU</name>
<dbReference type="GeneTree" id="ENSGT01150000286914"/>
<reference evidence="2" key="2">
    <citation type="submission" date="2025-05" db="UniProtKB">
        <authorList>
            <consortium name="Ensembl"/>
        </authorList>
    </citation>
    <scope>IDENTIFICATION</scope>
</reference>
<organism evidence="2 3">
    <name type="scientific">Esox lucius</name>
    <name type="common">Northern pike</name>
    <dbReference type="NCBI Taxonomy" id="8010"/>
    <lineage>
        <taxon>Eukaryota</taxon>
        <taxon>Metazoa</taxon>
        <taxon>Chordata</taxon>
        <taxon>Craniata</taxon>
        <taxon>Vertebrata</taxon>
        <taxon>Euteleostomi</taxon>
        <taxon>Actinopterygii</taxon>
        <taxon>Neopterygii</taxon>
        <taxon>Teleostei</taxon>
        <taxon>Protacanthopterygii</taxon>
        <taxon>Esociformes</taxon>
        <taxon>Esocidae</taxon>
        <taxon>Esox</taxon>
    </lineage>
</organism>
<keyword evidence="3" id="KW-1185">Reference proteome</keyword>
<dbReference type="Pfam" id="PF13358">
    <property type="entry name" value="DDE_3"/>
    <property type="match status" value="1"/>
</dbReference>
<proteinExistence type="predicted"/>
<reference evidence="2 3" key="1">
    <citation type="submission" date="2020-02" db="EMBL/GenBank/DDBJ databases">
        <title>Esox lucius (northern pike) genome, fEsoLuc1, primary haplotype.</title>
        <authorList>
            <person name="Myers G."/>
            <person name="Karagic N."/>
            <person name="Meyer A."/>
            <person name="Pippel M."/>
            <person name="Reichard M."/>
            <person name="Winkler S."/>
            <person name="Tracey A."/>
            <person name="Sims Y."/>
            <person name="Howe K."/>
            <person name="Rhie A."/>
            <person name="Formenti G."/>
            <person name="Durbin R."/>
            <person name="Fedrigo O."/>
            <person name="Jarvis E.D."/>
        </authorList>
    </citation>
    <scope>NUCLEOTIDE SEQUENCE [LARGE SCALE GENOMIC DNA]</scope>
</reference>
<dbReference type="Ensembl" id="ENSELUT00000105216.1">
    <property type="protein sequence ID" value="ENSELUP00000083997.1"/>
    <property type="gene ID" value="ENSELUG00000036673.1"/>
</dbReference>
<feature type="domain" description="Tc1-like transposase DDE" evidence="1">
    <location>
        <begin position="10"/>
        <end position="66"/>
    </location>
</feature>
<dbReference type="GO" id="GO:0003676">
    <property type="term" value="F:nucleic acid binding"/>
    <property type="evidence" value="ECO:0007669"/>
    <property type="project" value="InterPro"/>
</dbReference>
<accession>A0AAY5K6K3</accession>
<dbReference type="InterPro" id="IPR036397">
    <property type="entry name" value="RNaseH_sf"/>
</dbReference>
<evidence type="ECO:0000313" key="2">
    <source>
        <dbReference type="Ensembl" id="ENSELUP00000084804.1"/>
    </source>
</evidence>
<dbReference type="InterPro" id="IPR038717">
    <property type="entry name" value="Tc1-like_DDE_dom"/>
</dbReference>
<dbReference type="Gene3D" id="3.30.420.10">
    <property type="entry name" value="Ribonuclease H-like superfamily/Ribonuclease H"/>
    <property type="match status" value="1"/>
</dbReference>
<evidence type="ECO:0000259" key="1">
    <source>
        <dbReference type="Pfam" id="PF13358"/>
    </source>
</evidence>